<dbReference type="RefSeq" id="WP_208288323.1">
    <property type="nucleotide sequence ID" value="NZ_CP074404.1"/>
</dbReference>
<dbReference type="InterPro" id="IPR027417">
    <property type="entry name" value="P-loop_NTPase"/>
</dbReference>
<sequence>MTPLTGARPGPPTWPSVAPAPRRALVVGVVAARGGAGASTLAAALARELARRTATVLVDLDRASGGIDVLLGLEGADGVRWPDLADARGEVSGADVLTLLPRWGPCAVLSADRSRPGPPEPAVVADVLHALTAAAGALVLDLDRAAVVAGESLAGACDAVLVVAPRDLRSVAGILAMRPCLVRAGVATWLVVAGPAPGGLGAAELSDTVDLPILAMLPRDRRMGAALERGGVPEGGPTARAAARVVSALGGLT</sequence>
<evidence type="ECO:0000313" key="1">
    <source>
        <dbReference type="EMBL" id="MBO3083414.1"/>
    </source>
</evidence>
<proteinExistence type="predicted"/>
<accession>A0ABS3SD44</accession>
<dbReference type="InterPro" id="IPR050625">
    <property type="entry name" value="ParA/MinD_ATPase"/>
</dbReference>
<dbReference type="PANTHER" id="PTHR43384">
    <property type="entry name" value="SEPTUM SITE-DETERMINING PROTEIN MIND HOMOLOG, CHLOROPLASTIC-RELATED"/>
    <property type="match status" value="1"/>
</dbReference>
<reference evidence="1 2" key="1">
    <citation type="submission" date="2021-03" db="EMBL/GenBank/DDBJ databases">
        <title>novel species in genus Cellulomonas.</title>
        <authorList>
            <person name="Zhang G."/>
        </authorList>
    </citation>
    <scope>NUCLEOTIDE SEQUENCE [LARGE SCALE GENOMIC DNA]</scope>
    <source>
        <strain evidence="2">zg-ZUI188</strain>
    </source>
</reference>
<protein>
    <submittedName>
        <fullName evidence="1">Pilus assembly protein FlpE</fullName>
    </submittedName>
</protein>
<dbReference type="Proteomes" id="UP000678317">
    <property type="component" value="Unassembled WGS sequence"/>
</dbReference>
<gene>
    <name evidence="1" type="ORF">J4035_02080</name>
</gene>
<organism evidence="1 2">
    <name type="scientific">Cellulomonas fengjieae</name>
    <dbReference type="NCBI Taxonomy" id="2819978"/>
    <lineage>
        <taxon>Bacteria</taxon>
        <taxon>Bacillati</taxon>
        <taxon>Actinomycetota</taxon>
        <taxon>Actinomycetes</taxon>
        <taxon>Micrococcales</taxon>
        <taxon>Cellulomonadaceae</taxon>
        <taxon>Cellulomonas</taxon>
    </lineage>
</organism>
<comment type="caution">
    <text evidence="1">The sequence shown here is derived from an EMBL/GenBank/DDBJ whole genome shotgun (WGS) entry which is preliminary data.</text>
</comment>
<dbReference type="Gene3D" id="3.40.50.300">
    <property type="entry name" value="P-loop containing nucleotide triphosphate hydrolases"/>
    <property type="match status" value="1"/>
</dbReference>
<name>A0ABS3SD44_9CELL</name>
<keyword evidence="2" id="KW-1185">Reference proteome</keyword>
<evidence type="ECO:0000313" key="2">
    <source>
        <dbReference type="Proteomes" id="UP000678317"/>
    </source>
</evidence>
<dbReference type="EMBL" id="JAGFBM010000001">
    <property type="protein sequence ID" value="MBO3083414.1"/>
    <property type="molecule type" value="Genomic_DNA"/>
</dbReference>
<dbReference type="InterPro" id="IPR022521">
    <property type="entry name" value="Rv3660c"/>
</dbReference>
<dbReference type="PANTHER" id="PTHR43384:SF11">
    <property type="entry name" value="SEPTUM SITE DETERMINING PROTEIN"/>
    <property type="match status" value="1"/>
</dbReference>
<dbReference type="SUPFAM" id="SSF52540">
    <property type="entry name" value="P-loop containing nucleoside triphosphate hydrolases"/>
    <property type="match status" value="1"/>
</dbReference>
<dbReference type="NCBIfam" id="TIGR03815">
    <property type="entry name" value="CpaE_hom_Actino"/>
    <property type="match status" value="1"/>
</dbReference>